<dbReference type="AlphaFoldDB" id="A0A139X7F2"/>
<evidence type="ECO:0000313" key="2">
    <source>
        <dbReference type="Proteomes" id="UP000076925"/>
    </source>
</evidence>
<dbReference type="EMBL" id="ANNX02000027">
    <property type="protein sequence ID" value="KYC40628.1"/>
    <property type="molecule type" value="Genomic_DNA"/>
</dbReference>
<organism evidence="1 2">
    <name type="scientific">Scytonema hofmannii PCC 7110</name>
    <dbReference type="NCBI Taxonomy" id="128403"/>
    <lineage>
        <taxon>Bacteria</taxon>
        <taxon>Bacillati</taxon>
        <taxon>Cyanobacteriota</taxon>
        <taxon>Cyanophyceae</taxon>
        <taxon>Nostocales</taxon>
        <taxon>Scytonemataceae</taxon>
        <taxon>Scytonema</taxon>
    </lineage>
</organism>
<comment type="caution">
    <text evidence="1">The sequence shown here is derived from an EMBL/GenBank/DDBJ whole genome shotgun (WGS) entry which is preliminary data.</text>
</comment>
<reference evidence="1 2" key="1">
    <citation type="journal article" date="2013" name="Genome Biol. Evol.">
        <title>Genomes of Stigonematalean cyanobacteria (subsection V) and the evolution of oxygenic photosynthesis from prokaryotes to plastids.</title>
        <authorList>
            <person name="Dagan T."/>
            <person name="Roettger M."/>
            <person name="Stucken K."/>
            <person name="Landan G."/>
            <person name="Koch R."/>
            <person name="Major P."/>
            <person name="Gould S.B."/>
            <person name="Goremykin V.V."/>
            <person name="Rippka R."/>
            <person name="Tandeau de Marsac N."/>
            <person name="Gugger M."/>
            <person name="Lockhart P.J."/>
            <person name="Allen J.F."/>
            <person name="Brune I."/>
            <person name="Maus I."/>
            <person name="Puhler A."/>
            <person name="Martin W.F."/>
        </authorList>
    </citation>
    <scope>NUCLEOTIDE SEQUENCE [LARGE SCALE GENOMIC DNA]</scope>
    <source>
        <strain evidence="1 2">PCC 7110</strain>
    </source>
</reference>
<name>A0A139X7F2_9CYAN</name>
<evidence type="ECO:0000313" key="1">
    <source>
        <dbReference type="EMBL" id="KYC40628.1"/>
    </source>
</evidence>
<gene>
    <name evidence="1" type="ORF">WA1_25845</name>
</gene>
<protein>
    <submittedName>
        <fullName evidence="1">Uncharacterized protein</fullName>
    </submittedName>
</protein>
<dbReference type="OrthoDB" id="514363at2"/>
<sequence length="109" mass="12636">MPPTEVTLFDELLHRHLEQVSSNRFYELCDSTQQALLSLSQWYVEMIAGTMTLVILCYDMDSYPQIVEAIPQLLDRLKLLSNNSKICIQRPTDRGIVWRFEVEELSAEG</sequence>
<keyword evidence="2" id="KW-1185">Reference proteome</keyword>
<proteinExistence type="predicted"/>
<dbReference type="Proteomes" id="UP000076925">
    <property type="component" value="Unassembled WGS sequence"/>
</dbReference>
<accession>A0A139X7F2</accession>